<dbReference type="Gene3D" id="3.90.290.10">
    <property type="entry name" value="TGF-beta binding (TB) domain"/>
    <property type="match status" value="1"/>
</dbReference>
<keyword evidence="2" id="KW-0677">Repeat</keyword>
<feature type="compositionally biased region" description="Acidic residues" evidence="5">
    <location>
        <begin position="395"/>
        <end position="407"/>
    </location>
</feature>
<keyword evidence="1 6" id="KW-0732">Signal</keyword>
<dbReference type="InterPro" id="IPR003645">
    <property type="entry name" value="Fol_N"/>
</dbReference>
<evidence type="ECO:0000256" key="3">
    <source>
        <dbReference type="ARBA" id="ARBA00023157"/>
    </source>
</evidence>
<dbReference type="Pfam" id="PF07648">
    <property type="entry name" value="Kazal_2"/>
    <property type="match status" value="3"/>
</dbReference>
<accession>A0A0M4KND7</accession>
<evidence type="ECO:0000256" key="1">
    <source>
        <dbReference type="ARBA" id="ARBA00022729"/>
    </source>
</evidence>
<dbReference type="EMBL" id="KR002723">
    <property type="protein sequence ID" value="ALD83454.1"/>
    <property type="molecule type" value="mRNA"/>
</dbReference>
<feature type="chain" id="PRO_5005797048" evidence="6">
    <location>
        <begin position="25"/>
        <end position="417"/>
    </location>
</feature>
<dbReference type="InterPro" id="IPR002350">
    <property type="entry name" value="Kazal_dom"/>
</dbReference>
<evidence type="ECO:0000256" key="5">
    <source>
        <dbReference type="SAM" id="MobiDB-lite"/>
    </source>
</evidence>
<dbReference type="GO" id="GO:0050840">
    <property type="term" value="F:extracellular matrix binding"/>
    <property type="evidence" value="ECO:0007669"/>
    <property type="project" value="TreeGrafter"/>
</dbReference>
<evidence type="ECO:0000256" key="6">
    <source>
        <dbReference type="SAM" id="SignalP"/>
    </source>
</evidence>
<dbReference type="GO" id="GO:0005615">
    <property type="term" value="C:extracellular space"/>
    <property type="evidence" value="ECO:0007669"/>
    <property type="project" value="TreeGrafter"/>
</dbReference>
<dbReference type="InterPro" id="IPR036773">
    <property type="entry name" value="TB_dom_sf"/>
</dbReference>
<keyword evidence="3" id="KW-1015">Disulfide bond</keyword>
<protein>
    <submittedName>
        <fullName evidence="8">Follistatin</fullName>
    </submittedName>
</protein>
<feature type="region of interest" description="Disordered" evidence="5">
    <location>
        <begin position="356"/>
        <end position="417"/>
    </location>
</feature>
<dbReference type="SMART" id="SM00274">
    <property type="entry name" value="FOLN"/>
    <property type="match status" value="3"/>
</dbReference>
<dbReference type="PROSITE" id="PS51465">
    <property type="entry name" value="KAZAL_2"/>
    <property type="match status" value="3"/>
</dbReference>
<dbReference type="GO" id="GO:0005509">
    <property type="term" value="F:calcium ion binding"/>
    <property type="evidence" value="ECO:0007669"/>
    <property type="project" value="TreeGrafter"/>
</dbReference>
<dbReference type="SMART" id="SM00280">
    <property type="entry name" value="KAZAL"/>
    <property type="match status" value="3"/>
</dbReference>
<organism evidence="8">
    <name type="scientific">Stichopus japonicus</name>
    <name type="common">Sea cucumber</name>
    <dbReference type="NCBI Taxonomy" id="307972"/>
    <lineage>
        <taxon>Eukaryota</taxon>
        <taxon>Metazoa</taxon>
        <taxon>Echinodermata</taxon>
        <taxon>Eleutherozoa</taxon>
        <taxon>Echinozoa</taxon>
        <taxon>Holothuroidea</taxon>
        <taxon>Aspidochirotacea</taxon>
        <taxon>Aspidochirotida</taxon>
        <taxon>Stichopodidae</taxon>
        <taxon>Apostichopus</taxon>
    </lineage>
</organism>
<feature type="domain" description="Kazal-like" evidence="7">
    <location>
        <begin position="111"/>
        <end position="167"/>
    </location>
</feature>
<dbReference type="SUPFAM" id="SSF100895">
    <property type="entry name" value="Kazal-type serine protease inhibitors"/>
    <property type="match status" value="3"/>
</dbReference>
<keyword evidence="4" id="KW-0325">Glycoprotein</keyword>
<dbReference type="Pfam" id="PF21333">
    <property type="entry name" value="FST_N"/>
    <property type="match status" value="1"/>
</dbReference>
<evidence type="ECO:0000256" key="4">
    <source>
        <dbReference type="ARBA" id="ARBA00023180"/>
    </source>
</evidence>
<sequence>MKIIMNSSPFIMIVMMWGTSSVLPLTEGGSCWANYDTLSGQCVALIHRRVSYEDCCRISGFSFIERDMSTEDIFRSLIMHGGVSDCLPCSSFGKDVCEGITCNRDEVCVARNGQPLCNCDPDCSDVDLDQPVCGSDRQTYTNECTFKMNRCQERRDVELAYYGQCQDSCDTVTCAHGTCLVDQMGAPHCVNCSPECKDKEVQGSVCGTDKNTYESICHLRLTSCNIGKAIIKNHNGRCVGSTNCSSFLCMEGNICSMGTKPHCSTCPQAGCGRYALRALCGSDDVTYANLCAMKRAICDTRVYVKRQHFGPCARDMSHIPPQDREAYFRYYLSFFHHEQVSEPATTALIRRLTTNTEESLTRTGDNDVDDTTNDENNQVTEEENQGEKEDVIGVETEEEPEEEEVAEEMVQKESPNL</sequence>
<reference evidence="8" key="1">
    <citation type="submission" date="2015-03" db="EMBL/GenBank/DDBJ databases">
        <title>Molecular cloning and characterization of follistatin in the sea cucumber.</title>
        <authorList>
            <person name="Li L."/>
            <person name="He C."/>
        </authorList>
    </citation>
    <scope>NUCLEOTIDE SEQUENCE</scope>
</reference>
<dbReference type="CDD" id="cd00104">
    <property type="entry name" value="KAZAL_FS"/>
    <property type="match status" value="3"/>
</dbReference>
<evidence type="ECO:0000256" key="2">
    <source>
        <dbReference type="ARBA" id="ARBA00022737"/>
    </source>
</evidence>
<dbReference type="PANTHER" id="PTHR13866:SF14">
    <property type="entry name" value="BM-40"/>
    <property type="match status" value="1"/>
</dbReference>
<dbReference type="PANTHER" id="PTHR13866">
    <property type="entry name" value="SPARC OSTEONECTIN"/>
    <property type="match status" value="1"/>
</dbReference>
<dbReference type="AlphaFoldDB" id="A0A0M4KND7"/>
<feature type="signal peptide" evidence="6">
    <location>
        <begin position="1"/>
        <end position="24"/>
    </location>
</feature>
<feature type="domain" description="Kazal-like" evidence="7">
    <location>
        <begin position="257"/>
        <end position="314"/>
    </location>
</feature>
<name>A0A0M4KND7_STIJA</name>
<evidence type="ECO:0000259" key="7">
    <source>
        <dbReference type="PROSITE" id="PS51465"/>
    </source>
</evidence>
<dbReference type="Gene3D" id="3.30.60.30">
    <property type="match status" value="3"/>
</dbReference>
<evidence type="ECO:0000313" key="8">
    <source>
        <dbReference type="EMBL" id="ALD83454.1"/>
    </source>
</evidence>
<proteinExistence type="evidence at transcript level"/>
<feature type="domain" description="Kazal-like" evidence="7">
    <location>
        <begin position="190"/>
        <end position="240"/>
    </location>
</feature>
<dbReference type="GO" id="GO:0005518">
    <property type="term" value="F:collagen binding"/>
    <property type="evidence" value="ECO:0007669"/>
    <property type="project" value="TreeGrafter"/>
</dbReference>
<dbReference type="InterPro" id="IPR036058">
    <property type="entry name" value="Kazal_dom_sf"/>
</dbReference>